<evidence type="ECO:0000313" key="4">
    <source>
        <dbReference type="Proteomes" id="UP000199645"/>
    </source>
</evidence>
<dbReference type="InterPro" id="IPR046259">
    <property type="entry name" value="DUF6292"/>
</dbReference>
<dbReference type="RefSeq" id="WP_093611737.1">
    <property type="nucleotide sequence ID" value="NZ_BOMT01000006.1"/>
</dbReference>
<proteinExistence type="predicted"/>
<sequence>MDGAHTAYIRAVAAALEAAGVPVADWRADSGPVRDGWIPFDLTRQMRLHGRPVWDHDEAGAGWSEERGWYLLTVDDRAGRSIRTTEALAVPTLAAPGTVARAVACLAGLPVPPRPATAPPTDALPGPPSASPPAPPAAAGTPDTTPSRTPEASAAAIAPGATPSRGPDAPTSAAALSSGGLAAGDEGDADFPGHRAGVDDPAFEAVLRRYRARRTKSVDGWREAAEGRG</sequence>
<evidence type="ECO:0000313" key="3">
    <source>
        <dbReference type="EMBL" id="SFE73247.1"/>
    </source>
</evidence>
<feature type="compositionally biased region" description="Low complexity" evidence="1">
    <location>
        <begin position="137"/>
        <end position="161"/>
    </location>
</feature>
<accession>A0A1I2CY55</accession>
<dbReference type="STRING" id="35752.SAMN05421541_103280"/>
<dbReference type="Proteomes" id="UP000199645">
    <property type="component" value="Unassembled WGS sequence"/>
</dbReference>
<feature type="compositionally biased region" description="Low complexity" evidence="1">
    <location>
        <begin position="172"/>
        <end position="184"/>
    </location>
</feature>
<feature type="compositionally biased region" description="Pro residues" evidence="1">
    <location>
        <begin position="125"/>
        <end position="136"/>
    </location>
</feature>
<name>A0A1I2CY55_9ACTN</name>
<evidence type="ECO:0000256" key="1">
    <source>
        <dbReference type="SAM" id="MobiDB-lite"/>
    </source>
</evidence>
<reference evidence="3 4" key="1">
    <citation type="submission" date="2016-10" db="EMBL/GenBank/DDBJ databases">
        <authorList>
            <person name="de Groot N.N."/>
        </authorList>
    </citation>
    <scope>NUCLEOTIDE SEQUENCE [LARGE SCALE GENOMIC DNA]</scope>
    <source>
        <strain evidence="3 4">DSM 43019</strain>
    </source>
</reference>
<gene>
    <name evidence="3" type="ORF">SAMN05421541_103280</name>
</gene>
<dbReference type="AlphaFoldDB" id="A0A1I2CY55"/>
<organism evidence="3 4">
    <name type="scientific">Actinoplanes philippinensis</name>
    <dbReference type="NCBI Taxonomy" id="35752"/>
    <lineage>
        <taxon>Bacteria</taxon>
        <taxon>Bacillati</taxon>
        <taxon>Actinomycetota</taxon>
        <taxon>Actinomycetes</taxon>
        <taxon>Micromonosporales</taxon>
        <taxon>Micromonosporaceae</taxon>
        <taxon>Actinoplanes</taxon>
    </lineage>
</organism>
<protein>
    <recommendedName>
        <fullName evidence="2">DUF6292 domain-containing protein</fullName>
    </recommendedName>
</protein>
<dbReference type="EMBL" id="FONV01000003">
    <property type="protein sequence ID" value="SFE73247.1"/>
    <property type="molecule type" value="Genomic_DNA"/>
</dbReference>
<keyword evidence="4" id="KW-1185">Reference proteome</keyword>
<feature type="region of interest" description="Disordered" evidence="1">
    <location>
        <begin position="114"/>
        <end position="201"/>
    </location>
</feature>
<feature type="domain" description="DUF6292" evidence="2">
    <location>
        <begin position="8"/>
        <end position="104"/>
    </location>
</feature>
<dbReference type="Pfam" id="PF19809">
    <property type="entry name" value="DUF6292"/>
    <property type="match status" value="1"/>
</dbReference>
<evidence type="ECO:0000259" key="2">
    <source>
        <dbReference type="Pfam" id="PF19809"/>
    </source>
</evidence>
<dbReference type="OrthoDB" id="3298756at2"/>